<comment type="caution">
    <text evidence="11">The sequence shown here is derived from an EMBL/GenBank/DDBJ whole genome shotgun (WGS) entry which is preliminary data.</text>
</comment>
<dbReference type="InterPro" id="IPR036291">
    <property type="entry name" value="NAD(P)-bd_dom_sf"/>
</dbReference>
<dbReference type="STRING" id="1237896.T0KDX7"/>
<evidence type="ECO:0000256" key="1">
    <source>
        <dbReference type="ARBA" id="ARBA00022450"/>
    </source>
</evidence>
<keyword evidence="6" id="KW-0511">Multifunctional enzyme</keyword>
<dbReference type="InterPro" id="IPR016039">
    <property type="entry name" value="Thiolase-like"/>
</dbReference>
<dbReference type="Gene3D" id="3.30.70.250">
    <property type="entry name" value="Malonyl-CoA ACP transacylase, ACP-binding"/>
    <property type="match status" value="1"/>
</dbReference>
<dbReference type="GO" id="GO:1901336">
    <property type="term" value="P:lactone biosynthetic process"/>
    <property type="evidence" value="ECO:0007669"/>
    <property type="project" value="UniProtKB-ARBA"/>
</dbReference>
<dbReference type="Pfam" id="PF13602">
    <property type="entry name" value="ADH_zinc_N_2"/>
    <property type="match status" value="1"/>
</dbReference>
<dbReference type="InterPro" id="IPR014043">
    <property type="entry name" value="Acyl_transferase_dom"/>
</dbReference>
<dbReference type="CDD" id="cd05195">
    <property type="entry name" value="enoyl_red"/>
    <property type="match status" value="1"/>
</dbReference>
<dbReference type="SMART" id="SM00823">
    <property type="entry name" value="PKS_PP"/>
    <property type="match status" value="1"/>
</dbReference>
<keyword evidence="7" id="KW-0012">Acyltransferase</keyword>
<feature type="region of interest" description="N-terminal hotdog fold" evidence="8">
    <location>
        <begin position="560"/>
        <end position="692"/>
    </location>
</feature>
<dbReference type="SUPFAM" id="SSF55048">
    <property type="entry name" value="Probable ACP-binding domain of malonyl-CoA ACP transacylase"/>
    <property type="match status" value="1"/>
</dbReference>
<evidence type="ECO:0000256" key="5">
    <source>
        <dbReference type="ARBA" id="ARBA00023002"/>
    </source>
</evidence>
<evidence type="ECO:0000256" key="8">
    <source>
        <dbReference type="PROSITE-ProRule" id="PRU01363"/>
    </source>
</evidence>
<dbReference type="SUPFAM" id="SSF53335">
    <property type="entry name" value="S-adenosyl-L-methionine-dependent methyltransferases"/>
    <property type="match status" value="1"/>
</dbReference>
<dbReference type="Pfam" id="PF00550">
    <property type="entry name" value="PP-binding"/>
    <property type="match status" value="1"/>
</dbReference>
<sequence length="2140" mass="232138">MNPKIDSSRLEVVRRPTPWVPPESRPRRAVVTNFGFGGSNAAVLIEEYKVNEDSSSPTKTSHPSQMLFPISAQSLASLSSYQSQLESHLEKVSADDSVGGSSSSSSSYLGDLGYTLGLRRTHFAHRMALVAGSLSELREQLVSPSLSSTGGRVSAGQKPAPCFVFTGQGAQSARMAADLGPQYPVFAKAMEDAEKHLRAFGATWSLGEELAKSEGSRINEAEISQPACTAVQLGLVELLRSWGVSPMAVVGHSSGEIAAAYAAGLLSFKTALALAFFRGRSTVELLAQQAENAEEGGGMLAVGADVNTADELLRHTASVGRAGIAAINSPNSVTLSGDVAVIDAVERIANAQGIFNRRLRVNVAYHSHHMECVASSYVAAIEPYCADDRKSRLALNGDDEKRKESLPLFSSVTGQVEGAETVTCAQYWAKNLVSPVRFSEAITLAANESSANVLVEVGPHAALKGPINQTLQLLEQKKDSITYIPSPVRGTDDAKAVLQLAGRLYAMGLSVDFLAVNGTGPKSGHRVLADLPSYEWDKKARFIHRSPVSVGKFHSGHTFTPLLGWKMASQGRDHVFRQVFTLDELPWVRDHKVVGDVLFPFTGFLSLAVDAFRSITTSDAAMSFSICEMHIERGLHIKEEQRVDICTKLRPVETGTGHLSSSTWAFEVMTWGEQTSWVTHVHGRIEAGPEGENSLGASESPVWQDAEKILQGVNAAELDEATALSGYNTLDRSGVCYGSSFKNIFEMWRSPGKTVHRTRLRQTNDEEPLSIPKRGSAMTVDPPMLDSVLSSALLAVGDGLPEPRPAFVPTYVRRMQLSNTIPCEPGQLFTTVSHRKTFQEKTGRSDVSIVVWADGPSGSNTRVPCVEMELTYQRINDAGQDDEEDHVKRSLPRGYQEVLVPHVDLSDNKVLSETIMDRSWTPEELLPRHKHNAVGRHFLNRAIQVASGLDETTLPKHLKAFLAWAEVQVRGVVDEPEANAELLQEVSKDDAFGELICAVGNAIPQILRGEVEPLEVMMKNGLLMKHYDDIRTMARGNQALARYIANLGELNPDLRIIEVGAGTGAATTKVLQALSAAEPEEEDNFSAYTYTDISPGFFDAARKKLARWPQVTYTKLDISQDPAEQGIEVGTYDVVIASNVLHATQDIEETVRNIGSLLRPGTGKLAIVESLPESCDAAFLPYTILPGWWLTEDSWRQGNDGPLMSQETWDRLLVTLGFNGVEGAVADWPGADICIVKTMWSTKLSEDIQDEEEESDAAGELTICGTITGEQRQLAGAVQSKLEHLKPQMIKSVPEPQQISDKFCIFLDCGETSFVADVATEEAFAALRTMVLDTRGLLWVTPDTDNPEFARVQGLLRTLRLEDPTKKLFWLSKAPTSDPTQTAELVDKLTERLVKDSSSSPAELLEQDFVWQDGMFQVPRLRRLPETTRTFAIDKGLPVRREQNLWEGSSPSSALFMTMDTPGVMDSVYFKRHDLMAPAEKLLGDDEIIVKVDACGINFRDVLALLNTIPWSLPGREGAGTVVAAGSNVSHVRPGDSVFYMIAQGGLATHVRIPAAHACKLPSGLSPAEAASMAVAYVTALVCLDDVARLRPGESVLVHAASGAVGQACVRIAQSMGAAVFATAGSEEKRTFVHETLGVPRDHIYSSRKRGFAAGILNVTCGRGVDVVVNSLSGELLQDTWSLVTEFGRFVEIGKKDILANSHLNMRQFERNVSFFAVDLVPYLSHKSDSIQACLAKMVSLFEAKVIQPIQPIHEVPVSNIVSGFRALQSGQNIGKIVAIMGEDDRVVADVASPLRRDDGSALLRGDATYLITGGTGGIGKSLVPWMLENGASNVVVLGRSATTNAEVAKLISEYDSPSTGVHVRPVACDVSSRDSLLSAFEAVKDLPPVKGVIHGSMYLRDSIFFNASFDDWKAINGPKIDAAWNLHHLLPDLDFFVALASGANVVGNVGQSIYCQTSSFLDAFAQWRSRAGKPTISISLPVVDDVGYVIQQGMREQLLEKLGFYISIAQVHTVIKGAIIGPSSGLNIDSRAIAFVLYDSPQSKSHGLEERSRYLEVAAGGELSLLDALAGKISSITMMSREDVTPTRSLIEYGLDSLVSVELRNWIKREYGADLALTQIVGAPDLQALADVIVARQKA</sequence>
<dbReference type="FunFam" id="3.40.50.720:FF:000209">
    <property type="entry name" value="Polyketide synthase Pks12"/>
    <property type="match status" value="1"/>
</dbReference>
<dbReference type="InterPro" id="IPR013968">
    <property type="entry name" value="PKS_KR"/>
</dbReference>
<keyword evidence="5" id="KW-0560">Oxidoreductase</keyword>
<dbReference type="SUPFAM" id="SSF51735">
    <property type="entry name" value="NAD(P)-binding Rossmann-fold domains"/>
    <property type="match status" value="2"/>
</dbReference>
<dbReference type="PROSITE" id="PS50075">
    <property type="entry name" value="CARRIER"/>
    <property type="match status" value="1"/>
</dbReference>
<dbReference type="InterPro" id="IPR013154">
    <property type="entry name" value="ADH-like_N"/>
</dbReference>
<dbReference type="EMBL" id="AMYD01001330">
    <property type="protein sequence ID" value="EQB53642.1"/>
    <property type="molecule type" value="Genomic_DNA"/>
</dbReference>
<dbReference type="InterPro" id="IPR006162">
    <property type="entry name" value="Ppantetheine_attach_site"/>
</dbReference>
<dbReference type="SMART" id="SM00822">
    <property type="entry name" value="PKS_KR"/>
    <property type="match status" value="1"/>
</dbReference>
<dbReference type="GO" id="GO:0004312">
    <property type="term" value="F:fatty acid synthase activity"/>
    <property type="evidence" value="ECO:0007669"/>
    <property type="project" value="TreeGrafter"/>
</dbReference>
<evidence type="ECO:0000259" key="10">
    <source>
        <dbReference type="PROSITE" id="PS52019"/>
    </source>
</evidence>
<reference evidence="12" key="1">
    <citation type="journal article" date="2013" name="Mol. Plant Microbe Interact.">
        <title>Global aspects of pacC regulation of pathogenicity genes in Colletotrichum gloeosporioides as revealed by transcriptome analysis.</title>
        <authorList>
            <person name="Alkan N."/>
            <person name="Meng X."/>
            <person name="Friedlander G."/>
            <person name="Reuveni E."/>
            <person name="Sukno S."/>
            <person name="Sherman A."/>
            <person name="Thon M."/>
            <person name="Fluhr R."/>
            <person name="Prusky D."/>
        </authorList>
    </citation>
    <scope>NUCLEOTIDE SEQUENCE [LARGE SCALE GENOMIC DNA]</scope>
    <source>
        <strain evidence="12">Cg-14</strain>
    </source>
</reference>
<dbReference type="GO" id="GO:0016491">
    <property type="term" value="F:oxidoreductase activity"/>
    <property type="evidence" value="ECO:0007669"/>
    <property type="project" value="UniProtKB-KW"/>
</dbReference>
<dbReference type="InterPro" id="IPR042104">
    <property type="entry name" value="PKS_dehydratase_sf"/>
</dbReference>
<dbReference type="InterPro" id="IPR009081">
    <property type="entry name" value="PP-bd_ACP"/>
</dbReference>
<dbReference type="InterPro" id="IPR020807">
    <property type="entry name" value="PKS_DH"/>
</dbReference>
<dbReference type="SUPFAM" id="SSF52151">
    <property type="entry name" value="FabD/lysophospholipase-like"/>
    <property type="match status" value="1"/>
</dbReference>
<evidence type="ECO:0000313" key="12">
    <source>
        <dbReference type="Proteomes" id="UP000015530"/>
    </source>
</evidence>
<dbReference type="SMART" id="SM00827">
    <property type="entry name" value="PKS_AT"/>
    <property type="match status" value="1"/>
</dbReference>
<dbReference type="Gene3D" id="3.40.47.10">
    <property type="match status" value="1"/>
</dbReference>
<evidence type="ECO:0000259" key="9">
    <source>
        <dbReference type="PROSITE" id="PS50075"/>
    </source>
</evidence>
<dbReference type="Gene3D" id="3.90.180.10">
    <property type="entry name" value="Medium-chain alcohol dehydrogenases, catalytic domain"/>
    <property type="match status" value="1"/>
</dbReference>
<keyword evidence="1" id="KW-0596">Phosphopantetheine</keyword>
<dbReference type="Pfam" id="PF08240">
    <property type="entry name" value="ADH_N"/>
    <property type="match status" value="1"/>
</dbReference>
<dbReference type="InterPro" id="IPR049551">
    <property type="entry name" value="PKS_DH_C"/>
</dbReference>
<protein>
    <submittedName>
        <fullName evidence="11">Beta-ketoacyl synthase domain-containing protein</fullName>
    </submittedName>
</protein>
<dbReference type="OrthoDB" id="329835at2759"/>
<dbReference type="Gene3D" id="3.40.50.720">
    <property type="entry name" value="NAD(P)-binding Rossmann-like Domain"/>
    <property type="match status" value="3"/>
</dbReference>
<name>T0KDX7_COLGC</name>
<dbReference type="Pfam" id="PF08659">
    <property type="entry name" value="KR"/>
    <property type="match status" value="1"/>
</dbReference>
<dbReference type="PANTHER" id="PTHR43775">
    <property type="entry name" value="FATTY ACID SYNTHASE"/>
    <property type="match status" value="1"/>
</dbReference>
<dbReference type="eggNOG" id="KOG1202">
    <property type="taxonomic scope" value="Eukaryota"/>
</dbReference>
<dbReference type="InterPro" id="IPR032821">
    <property type="entry name" value="PKS_assoc"/>
</dbReference>
<dbReference type="Pfam" id="PF14765">
    <property type="entry name" value="PS-DH"/>
    <property type="match status" value="1"/>
</dbReference>
<dbReference type="InterPro" id="IPR001227">
    <property type="entry name" value="Ac_transferase_dom_sf"/>
</dbReference>
<dbReference type="PANTHER" id="PTHR43775:SF29">
    <property type="entry name" value="ASPERFURANONE POLYKETIDE SYNTHASE AFOG-RELATED"/>
    <property type="match status" value="1"/>
</dbReference>
<dbReference type="GO" id="GO:0006633">
    <property type="term" value="P:fatty acid biosynthetic process"/>
    <property type="evidence" value="ECO:0007669"/>
    <property type="project" value="TreeGrafter"/>
</dbReference>
<dbReference type="SUPFAM" id="SSF50129">
    <property type="entry name" value="GroES-like"/>
    <property type="match status" value="1"/>
</dbReference>
<dbReference type="PROSITE" id="PS00012">
    <property type="entry name" value="PHOSPHOPANTETHEINE"/>
    <property type="match status" value="1"/>
</dbReference>
<evidence type="ECO:0000313" key="11">
    <source>
        <dbReference type="EMBL" id="EQB53642.1"/>
    </source>
</evidence>
<evidence type="ECO:0000256" key="3">
    <source>
        <dbReference type="ARBA" id="ARBA00022679"/>
    </source>
</evidence>
<dbReference type="InterPro" id="IPR057326">
    <property type="entry name" value="KR_dom"/>
</dbReference>
<keyword evidence="4" id="KW-0521">NADP</keyword>
<keyword evidence="3" id="KW-0808">Transferase</keyword>
<feature type="active site" description="Proton donor; for dehydratase activity" evidence="8">
    <location>
        <position position="786"/>
    </location>
</feature>
<feature type="domain" description="PKS/mFAS DH" evidence="10">
    <location>
        <begin position="560"/>
        <end position="877"/>
    </location>
</feature>
<dbReference type="Proteomes" id="UP000015530">
    <property type="component" value="Unassembled WGS sequence"/>
</dbReference>
<evidence type="ECO:0000256" key="4">
    <source>
        <dbReference type="ARBA" id="ARBA00022857"/>
    </source>
</evidence>
<dbReference type="Gene3D" id="3.40.50.150">
    <property type="entry name" value="Vaccinia Virus protein VP39"/>
    <property type="match status" value="1"/>
</dbReference>
<accession>T0KDX7</accession>
<dbReference type="Gene3D" id="3.10.129.110">
    <property type="entry name" value="Polyketide synthase dehydratase"/>
    <property type="match status" value="1"/>
</dbReference>
<dbReference type="GO" id="GO:0031177">
    <property type="term" value="F:phosphopantetheine binding"/>
    <property type="evidence" value="ECO:0007669"/>
    <property type="project" value="InterPro"/>
</dbReference>
<dbReference type="InterPro" id="IPR016035">
    <property type="entry name" value="Acyl_Trfase/lysoPLipase"/>
</dbReference>
<dbReference type="Pfam" id="PF21089">
    <property type="entry name" value="PKS_DH_N"/>
    <property type="match status" value="1"/>
</dbReference>
<dbReference type="OMA" id="RHYEADV"/>
<organism evidence="11 12">
    <name type="scientific">Colletotrichum gloeosporioides (strain Cg-14)</name>
    <name type="common">Anthracnose fungus</name>
    <name type="synonym">Glomerella cingulata</name>
    <dbReference type="NCBI Taxonomy" id="1237896"/>
    <lineage>
        <taxon>Eukaryota</taxon>
        <taxon>Fungi</taxon>
        <taxon>Dikarya</taxon>
        <taxon>Ascomycota</taxon>
        <taxon>Pezizomycotina</taxon>
        <taxon>Sordariomycetes</taxon>
        <taxon>Hypocreomycetidae</taxon>
        <taxon>Glomerellales</taxon>
        <taxon>Glomerellaceae</taxon>
        <taxon>Colletotrichum</taxon>
        <taxon>Colletotrichum gloeosporioides species complex</taxon>
    </lineage>
</organism>
<dbReference type="InterPro" id="IPR020806">
    <property type="entry name" value="PKS_PP-bd"/>
</dbReference>
<feature type="region of interest" description="C-terminal hotdog fold" evidence="8">
    <location>
        <begin position="718"/>
        <end position="877"/>
    </location>
</feature>
<dbReference type="Gene3D" id="1.10.1200.10">
    <property type="entry name" value="ACP-like"/>
    <property type="match status" value="1"/>
</dbReference>
<proteinExistence type="predicted"/>
<feature type="domain" description="Carrier" evidence="9">
    <location>
        <begin position="2061"/>
        <end position="2138"/>
    </location>
</feature>
<dbReference type="InterPro" id="IPR013217">
    <property type="entry name" value="Methyltransf_12"/>
</dbReference>
<keyword evidence="2" id="KW-0597">Phosphoprotein</keyword>
<dbReference type="Pfam" id="PF00698">
    <property type="entry name" value="Acyl_transf_1"/>
    <property type="match status" value="1"/>
</dbReference>
<evidence type="ECO:0000256" key="2">
    <source>
        <dbReference type="ARBA" id="ARBA00022553"/>
    </source>
</evidence>
<dbReference type="InterPro" id="IPR011032">
    <property type="entry name" value="GroES-like_sf"/>
</dbReference>
<dbReference type="InterPro" id="IPR020843">
    <property type="entry name" value="ER"/>
</dbReference>
<dbReference type="InterPro" id="IPR016036">
    <property type="entry name" value="Malonyl_transacylase_ACP-bd"/>
</dbReference>
<dbReference type="CDD" id="cd02440">
    <property type="entry name" value="AdoMet_MTases"/>
    <property type="match status" value="1"/>
</dbReference>
<dbReference type="Pfam" id="PF16197">
    <property type="entry name" value="KAsynt_C_assoc"/>
    <property type="match status" value="1"/>
</dbReference>
<feature type="active site" description="Proton acceptor; for dehydratase activity" evidence="8">
    <location>
        <position position="591"/>
    </location>
</feature>
<dbReference type="Pfam" id="PF08242">
    <property type="entry name" value="Methyltransf_12"/>
    <property type="match status" value="1"/>
</dbReference>
<dbReference type="GO" id="GO:0044550">
    <property type="term" value="P:secondary metabolite biosynthetic process"/>
    <property type="evidence" value="ECO:0007669"/>
    <property type="project" value="TreeGrafter"/>
</dbReference>
<dbReference type="InterPro" id="IPR036736">
    <property type="entry name" value="ACP-like_sf"/>
</dbReference>
<dbReference type="InterPro" id="IPR049552">
    <property type="entry name" value="PKS_DH_N"/>
</dbReference>
<dbReference type="Gene3D" id="3.40.366.10">
    <property type="entry name" value="Malonyl-Coenzyme A Acyl Carrier Protein, domain 2"/>
    <property type="match status" value="1"/>
</dbReference>
<dbReference type="SUPFAM" id="SSF47336">
    <property type="entry name" value="ACP-like"/>
    <property type="match status" value="1"/>
</dbReference>
<dbReference type="InterPro" id="IPR049900">
    <property type="entry name" value="PKS_mFAS_DH"/>
</dbReference>
<dbReference type="InterPro" id="IPR029063">
    <property type="entry name" value="SAM-dependent_MTases_sf"/>
</dbReference>
<dbReference type="InterPro" id="IPR050091">
    <property type="entry name" value="PKS_NRPS_Biosynth_Enz"/>
</dbReference>
<dbReference type="SMART" id="SM00829">
    <property type="entry name" value="PKS_ER"/>
    <property type="match status" value="1"/>
</dbReference>
<evidence type="ECO:0000256" key="7">
    <source>
        <dbReference type="ARBA" id="ARBA00023315"/>
    </source>
</evidence>
<gene>
    <name evidence="11" type="ORF">CGLO_06601</name>
</gene>
<dbReference type="PROSITE" id="PS52019">
    <property type="entry name" value="PKS_MFAS_DH"/>
    <property type="match status" value="1"/>
</dbReference>
<evidence type="ECO:0000256" key="6">
    <source>
        <dbReference type="ARBA" id="ARBA00023268"/>
    </source>
</evidence>
<dbReference type="SMART" id="SM00826">
    <property type="entry name" value="PKS_DH"/>
    <property type="match status" value="1"/>
</dbReference>
<dbReference type="HOGENOM" id="CLU_000022_31_0_1"/>